<name>A0A9E7U552_9EURY</name>
<dbReference type="KEGG" id="ssai:N0B31_01925"/>
<dbReference type="AlphaFoldDB" id="A0A9E7U552"/>
<dbReference type="InterPro" id="IPR007352">
    <property type="entry name" value="DUF420"/>
</dbReference>
<evidence type="ECO:0000256" key="1">
    <source>
        <dbReference type="SAM" id="Phobius"/>
    </source>
</evidence>
<dbReference type="GeneID" id="74941141"/>
<keyword evidence="1" id="KW-0812">Transmembrane</keyword>
<dbReference type="Proteomes" id="UP001057580">
    <property type="component" value="Chromosome"/>
</dbReference>
<keyword evidence="1" id="KW-0472">Membrane</keyword>
<protein>
    <submittedName>
        <fullName evidence="2">DUF420 domain-containing protein</fullName>
    </submittedName>
</protein>
<feature type="transmembrane region" description="Helical" evidence="1">
    <location>
        <begin position="167"/>
        <end position="186"/>
    </location>
</feature>
<dbReference type="RefSeq" id="WP_260594102.1">
    <property type="nucleotide sequence ID" value="NZ_CP104003.1"/>
</dbReference>
<dbReference type="EMBL" id="CP104003">
    <property type="protein sequence ID" value="UWM55050.1"/>
    <property type="molecule type" value="Genomic_DNA"/>
</dbReference>
<proteinExistence type="predicted"/>
<feature type="transmembrane region" description="Helical" evidence="1">
    <location>
        <begin position="18"/>
        <end position="39"/>
    </location>
</feature>
<feature type="transmembrane region" description="Helical" evidence="1">
    <location>
        <begin position="85"/>
        <end position="103"/>
    </location>
</feature>
<evidence type="ECO:0000313" key="3">
    <source>
        <dbReference type="Proteomes" id="UP001057580"/>
    </source>
</evidence>
<sequence length="200" mass="21532">MATADAGPGAFARAYPRAVVALLTVVGYTLVIGTLYVGLPIYPTISLGTVNLLADAIAVVNTVTVGCLLAGYYYIRQGDVRRHRAFMLTAFGLILVFLVMYLLKTGGGGRKEFVGPETAALFYFVMLAIHIVLSALSVPLVLYNVVVGVTHSTEEIRQTAHAKVGRVSVAVWSVSLTLGVLAYLLLNHVYTYEFVRVTGF</sequence>
<reference evidence="2" key="1">
    <citation type="submission" date="2022-09" db="EMBL/GenBank/DDBJ databases">
        <title>Diverse halophilic archaea isolated from saline environments.</title>
        <authorList>
            <person name="Cui H.-L."/>
        </authorList>
    </citation>
    <scope>NUCLEOTIDE SEQUENCE</scope>
    <source>
        <strain evidence="2">ZS-35-S2</strain>
    </source>
</reference>
<organism evidence="2 3">
    <name type="scientific">Salinirubellus salinus</name>
    <dbReference type="NCBI Taxonomy" id="1364945"/>
    <lineage>
        <taxon>Archaea</taxon>
        <taxon>Methanobacteriati</taxon>
        <taxon>Methanobacteriota</taxon>
        <taxon>Stenosarchaea group</taxon>
        <taxon>Halobacteria</taxon>
        <taxon>Halobacteriales</taxon>
        <taxon>Natronomonadaceae</taxon>
        <taxon>Salinirubellus</taxon>
    </lineage>
</organism>
<keyword evidence="1" id="KW-1133">Transmembrane helix</keyword>
<keyword evidence="3" id="KW-1185">Reference proteome</keyword>
<dbReference type="Pfam" id="PF04238">
    <property type="entry name" value="DUF420"/>
    <property type="match status" value="1"/>
</dbReference>
<feature type="transmembrane region" description="Helical" evidence="1">
    <location>
        <begin position="123"/>
        <end position="146"/>
    </location>
</feature>
<gene>
    <name evidence="2" type="ORF">N0B31_01925</name>
</gene>
<evidence type="ECO:0000313" key="2">
    <source>
        <dbReference type="EMBL" id="UWM55050.1"/>
    </source>
</evidence>
<accession>A0A9E7U552</accession>
<dbReference type="PANTHER" id="PTHR37692:SF1">
    <property type="entry name" value="DUF420 DOMAIN-CONTAINING PROTEIN"/>
    <property type="match status" value="1"/>
</dbReference>
<feature type="transmembrane region" description="Helical" evidence="1">
    <location>
        <begin position="51"/>
        <end position="73"/>
    </location>
</feature>
<dbReference type="PANTHER" id="PTHR37692">
    <property type="entry name" value="HYPOTHETICAL MEMBRANE SPANNING PROTEIN"/>
    <property type="match status" value="1"/>
</dbReference>